<protein>
    <submittedName>
        <fullName evidence="2">Uncharacterized protein</fullName>
    </submittedName>
</protein>
<feature type="compositionally biased region" description="Polar residues" evidence="1">
    <location>
        <begin position="124"/>
        <end position="137"/>
    </location>
</feature>
<dbReference type="EMBL" id="QZAJ01000038">
    <property type="protein sequence ID" value="THW21091.1"/>
    <property type="molecule type" value="Genomic_DNA"/>
</dbReference>
<evidence type="ECO:0000313" key="3">
    <source>
        <dbReference type="Proteomes" id="UP000308014"/>
    </source>
</evidence>
<comment type="caution">
    <text evidence="2">The sequence shown here is derived from an EMBL/GenBank/DDBJ whole genome shotgun (WGS) entry which is preliminary data.</text>
</comment>
<name>A0A4S8W8U9_AURPU</name>
<feature type="region of interest" description="Disordered" evidence="1">
    <location>
        <begin position="1"/>
        <end position="20"/>
    </location>
</feature>
<evidence type="ECO:0000256" key="1">
    <source>
        <dbReference type="SAM" id="MobiDB-lite"/>
    </source>
</evidence>
<accession>A0A4S8W8U9</accession>
<feature type="region of interest" description="Disordered" evidence="1">
    <location>
        <begin position="440"/>
        <end position="466"/>
    </location>
</feature>
<dbReference type="Proteomes" id="UP000308014">
    <property type="component" value="Unassembled WGS sequence"/>
</dbReference>
<reference evidence="2 3" key="1">
    <citation type="submission" date="2018-10" db="EMBL/GenBank/DDBJ databases">
        <title>Fifty Aureobasidium pullulans genomes reveal a recombining polyextremotolerant generalist.</title>
        <authorList>
            <person name="Gostincar C."/>
            <person name="Turk M."/>
            <person name="Zajc J."/>
            <person name="Gunde-Cimerman N."/>
        </authorList>
    </citation>
    <scope>NUCLEOTIDE SEQUENCE [LARGE SCALE GENOMIC DNA]</scope>
    <source>
        <strain evidence="2 3">EXF-11318</strain>
    </source>
</reference>
<proteinExistence type="predicted"/>
<gene>
    <name evidence="2" type="ORF">D6D24_01927</name>
</gene>
<organism evidence="2 3">
    <name type="scientific">Aureobasidium pullulans</name>
    <name type="common">Black yeast</name>
    <name type="synonym">Pullularia pullulans</name>
    <dbReference type="NCBI Taxonomy" id="5580"/>
    <lineage>
        <taxon>Eukaryota</taxon>
        <taxon>Fungi</taxon>
        <taxon>Dikarya</taxon>
        <taxon>Ascomycota</taxon>
        <taxon>Pezizomycotina</taxon>
        <taxon>Dothideomycetes</taxon>
        <taxon>Dothideomycetidae</taxon>
        <taxon>Dothideales</taxon>
        <taxon>Saccotheciaceae</taxon>
        <taxon>Aureobasidium</taxon>
    </lineage>
</organism>
<sequence length="466" mass="53032">MPDRREEQRPDESATPLPDPLRNFWVPPFPDDIHGAVNREHPPLRLGDYNPSSGLYVWQKERFGAGVGKDYESRIRHALTCMWYGVENSPRCVGCEKYDRCCTSMALRSKATNCARCRLASDPCSFSSGSRSKQSLSAPREQPFPTASSDTDRQPNDGPPAKRLRSSEPKASSPGLASQERLDVCEAIEEDHLKRRPRSRSTHDIIVVAGPSNGNKHRRHVVEIPDTPPATPSTVSVADKQHPESATIHTECSSTAFDKFLSEMECLKTRIQKLEAEMKPNKGIVQAQIRKDQMDTETQQQVYLRALNDQEQAERSTLNAQRQESHEVLHAQTQELRGLCGTQKPERLKDFEARIQQHGKTLRDLMQNDRALIETQMQAKRDRIEARIKEDQGIFEARLQWYKEVTEAQDLKLCSQLGEIRNLKERLRYSVNTMLLTQNSEDLHDGETQRGAVKRGSDNPTEEEVR</sequence>
<dbReference type="AlphaFoldDB" id="A0A4S8W8U9"/>
<feature type="region of interest" description="Disordered" evidence="1">
    <location>
        <begin position="123"/>
        <end position="245"/>
    </location>
</feature>
<evidence type="ECO:0000313" key="2">
    <source>
        <dbReference type="EMBL" id="THW21091.1"/>
    </source>
</evidence>
<feature type="compositionally biased region" description="Basic and acidic residues" evidence="1">
    <location>
        <begin position="1"/>
        <end position="12"/>
    </location>
</feature>